<keyword evidence="4" id="KW-0769">Symport</keyword>
<evidence type="ECO:0000256" key="3">
    <source>
        <dbReference type="ARBA" id="ARBA00022692"/>
    </source>
</evidence>
<reference evidence="10" key="1">
    <citation type="submission" date="2022-06" db="EMBL/GenBank/DDBJ databases">
        <authorList>
            <person name="Berger JAMES D."/>
            <person name="Berger JAMES D."/>
        </authorList>
    </citation>
    <scope>NUCLEOTIDE SEQUENCE [LARGE SCALE GENOMIC DNA]</scope>
</reference>
<keyword evidence="3 8" id="KW-0812">Transmembrane</keyword>
<dbReference type="GO" id="GO:0006820">
    <property type="term" value="P:monoatomic anion transport"/>
    <property type="evidence" value="ECO:0007669"/>
    <property type="project" value="TreeGrafter"/>
</dbReference>
<sequence>MLFQLVNLDIYTLSVKMNRVKEMFCSKCRYIIAIMAFLNCILIYMMRVDLNVTILAMVNETVEEKSNIHKTFFCANSTDDVPTNHNRINVGELNWGRLTQGIVLGAFFWGYILTQIPGGILAFRFGPKWVVFVSLAGCGIIEFCIPPAARSHVEILIFLRIAEGLFQGVMMPNMACLVAIWSPPSEKSRFTAFVFSGIIFGTVLGQTAAGIISQPRAIHSPLETKPIYVSYWYNVHYLFGVIALIFSLLWIILVYNSPENHPWIGEKEKHFLTDQSPGAFSRNRLQSSQSVVKPSMASFAYSSRSLDTLSIDLDIIQKRYVPWRKIFQSRPVWAILICHVCYNWAFYTLITGMPTYMSRVLGFSIAENGLLSSIPYIAQSVVSFIVAYFSDLFIMKRYLSTTWVRKINNLIALGGLGFSLICVSIVGCNRTSAVVLFSVTIGLMGFSFAGYGSNSLDLAPIYSGNIISITNTAATLPGILGPLVFGYLTRESSSVHNWLFVFSITAGIAWFGALMNLWMTSGEIQPWSKLPNATDNQNHNHISNNNTNNDHRNIQMTRPSSINIDANMTQHISAEMFD</sequence>
<dbReference type="WBParaSite" id="TREG1_110310.2">
    <property type="protein sequence ID" value="TREG1_110310.2"/>
    <property type="gene ID" value="TREG1_110310"/>
</dbReference>
<dbReference type="PROSITE" id="PS50850">
    <property type="entry name" value="MFS"/>
    <property type="match status" value="1"/>
</dbReference>
<comment type="subcellular location">
    <subcellularLocation>
        <location evidence="1">Membrane</location>
        <topology evidence="1">Multi-pass membrane protein</topology>
    </subcellularLocation>
</comment>
<feature type="transmembrane region" description="Helical" evidence="8">
    <location>
        <begin position="376"/>
        <end position="395"/>
    </location>
</feature>
<evidence type="ECO:0000256" key="2">
    <source>
        <dbReference type="ARBA" id="ARBA00022448"/>
    </source>
</evidence>
<evidence type="ECO:0000256" key="1">
    <source>
        <dbReference type="ARBA" id="ARBA00004141"/>
    </source>
</evidence>
<evidence type="ECO:0000313" key="10">
    <source>
        <dbReference type="Proteomes" id="UP000050795"/>
    </source>
</evidence>
<name>A0AA85IXS1_TRIRE</name>
<feature type="domain" description="Major facilitator superfamily (MFS) profile" evidence="9">
    <location>
        <begin position="35"/>
        <end position="524"/>
    </location>
</feature>
<dbReference type="GO" id="GO:0015293">
    <property type="term" value="F:symporter activity"/>
    <property type="evidence" value="ECO:0007669"/>
    <property type="project" value="UniProtKB-KW"/>
</dbReference>
<dbReference type="InterPro" id="IPR011701">
    <property type="entry name" value="MFS"/>
</dbReference>
<feature type="transmembrane region" description="Helical" evidence="8">
    <location>
        <begin position="332"/>
        <end position="356"/>
    </location>
</feature>
<evidence type="ECO:0000259" key="9">
    <source>
        <dbReference type="PROSITE" id="PS50850"/>
    </source>
</evidence>
<feature type="transmembrane region" description="Helical" evidence="8">
    <location>
        <begin position="464"/>
        <end position="485"/>
    </location>
</feature>
<protein>
    <recommendedName>
        <fullName evidence="9">Major facilitator superfamily (MFS) profile domain-containing protein</fullName>
    </recommendedName>
</protein>
<feature type="transmembrane region" description="Helical" evidence="8">
    <location>
        <begin position="232"/>
        <end position="255"/>
    </location>
</feature>
<keyword evidence="2" id="KW-0813">Transport</keyword>
<dbReference type="Proteomes" id="UP000050795">
    <property type="component" value="Unassembled WGS sequence"/>
</dbReference>
<evidence type="ECO:0000256" key="4">
    <source>
        <dbReference type="ARBA" id="ARBA00022847"/>
    </source>
</evidence>
<feature type="transmembrane region" description="Helical" evidence="8">
    <location>
        <begin position="28"/>
        <end position="46"/>
    </location>
</feature>
<feature type="transmembrane region" description="Helical" evidence="8">
    <location>
        <begin position="407"/>
        <end position="427"/>
    </location>
</feature>
<dbReference type="InterPro" id="IPR050382">
    <property type="entry name" value="MFS_Na/Anion_cotransporter"/>
</dbReference>
<feature type="region of interest" description="Disordered" evidence="7">
    <location>
        <begin position="531"/>
        <end position="554"/>
    </location>
</feature>
<evidence type="ECO:0000256" key="7">
    <source>
        <dbReference type="SAM" id="MobiDB-lite"/>
    </source>
</evidence>
<reference evidence="11" key="2">
    <citation type="submission" date="2023-11" db="UniProtKB">
        <authorList>
            <consortium name="WormBaseParasite"/>
        </authorList>
    </citation>
    <scope>IDENTIFICATION</scope>
</reference>
<dbReference type="FunFam" id="1.20.1250.20:FF:000423">
    <property type="entry name" value="Putative inorganic phosphate cotransporter-like Protein"/>
    <property type="match status" value="1"/>
</dbReference>
<evidence type="ECO:0000313" key="11">
    <source>
        <dbReference type="WBParaSite" id="TREG1_110310.2"/>
    </source>
</evidence>
<evidence type="ECO:0000256" key="8">
    <source>
        <dbReference type="SAM" id="Phobius"/>
    </source>
</evidence>
<proteinExistence type="predicted"/>
<keyword evidence="6 8" id="KW-0472">Membrane</keyword>
<feature type="transmembrane region" description="Helical" evidence="8">
    <location>
        <begin position="433"/>
        <end position="452"/>
    </location>
</feature>
<dbReference type="PANTHER" id="PTHR11662">
    <property type="entry name" value="SOLUTE CARRIER FAMILY 17"/>
    <property type="match status" value="1"/>
</dbReference>
<dbReference type="AlphaFoldDB" id="A0AA85IXS1"/>
<feature type="transmembrane region" description="Helical" evidence="8">
    <location>
        <begin position="155"/>
        <end position="180"/>
    </location>
</feature>
<evidence type="ECO:0000256" key="5">
    <source>
        <dbReference type="ARBA" id="ARBA00022989"/>
    </source>
</evidence>
<feature type="compositionally biased region" description="Low complexity" evidence="7">
    <location>
        <begin position="536"/>
        <end position="548"/>
    </location>
</feature>
<accession>A0AA85IXS1</accession>
<dbReference type="SUPFAM" id="SSF103473">
    <property type="entry name" value="MFS general substrate transporter"/>
    <property type="match status" value="1"/>
</dbReference>
<feature type="transmembrane region" description="Helical" evidence="8">
    <location>
        <begin position="192"/>
        <end position="212"/>
    </location>
</feature>
<dbReference type="Gene3D" id="1.20.1250.20">
    <property type="entry name" value="MFS general substrate transporter like domains"/>
    <property type="match status" value="2"/>
</dbReference>
<dbReference type="InterPro" id="IPR036259">
    <property type="entry name" value="MFS_trans_sf"/>
</dbReference>
<keyword evidence="10" id="KW-1185">Reference proteome</keyword>
<dbReference type="InterPro" id="IPR020846">
    <property type="entry name" value="MFS_dom"/>
</dbReference>
<dbReference type="GO" id="GO:0016020">
    <property type="term" value="C:membrane"/>
    <property type="evidence" value="ECO:0007669"/>
    <property type="project" value="UniProtKB-SubCell"/>
</dbReference>
<dbReference type="FunFam" id="1.20.1250.20:FF:000003">
    <property type="entry name" value="Solute carrier family 17 member 3"/>
    <property type="match status" value="1"/>
</dbReference>
<dbReference type="Pfam" id="PF07690">
    <property type="entry name" value="MFS_1"/>
    <property type="match status" value="1"/>
</dbReference>
<feature type="transmembrane region" description="Helical" evidence="8">
    <location>
        <begin position="102"/>
        <end position="122"/>
    </location>
</feature>
<feature type="transmembrane region" description="Helical" evidence="8">
    <location>
        <begin position="129"/>
        <end position="149"/>
    </location>
</feature>
<keyword evidence="5 8" id="KW-1133">Transmembrane helix</keyword>
<dbReference type="PANTHER" id="PTHR11662:SF399">
    <property type="entry name" value="FI19708P1-RELATED"/>
    <property type="match status" value="1"/>
</dbReference>
<evidence type="ECO:0000256" key="6">
    <source>
        <dbReference type="ARBA" id="ARBA00023136"/>
    </source>
</evidence>
<feature type="transmembrane region" description="Helical" evidence="8">
    <location>
        <begin position="497"/>
        <end position="519"/>
    </location>
</feature>
<organism evidence="10 11">
    <name type="scientific">Trichobilharzia regenti</name>
    <name type="common">Nasal bird schistosome</name>
    <dbReference type="NCBI Taxonomy" id="157069"/>
    <lineage>
        <taxon>Eukaryota</taxon>
        <taxon>Metazoa</taxon>
        <taxon>Spiralia</taxon>
        <taxon>Lophotrochozoa</taxon>
        <taxon>Platyhelminthes</taxon>
        <taxon>Trematoda</taxon>
        <taxon>Digenea</taxon>
        <taxon>Strigeidida</taxon>
        <taxon>Schistosomatoidea</taxon>
        <taxon>Schistosomatidae</taxon>
        <taxon>Trichobilharzia</taxon>
    </lineage>
</organism>